<organism evidence="3 4">
    <name type="scientific">Paraglomus brasilianum</name>
    <dbReference type="NCBI Taxonomy" id="144538"/>
    <lineage>
        <taxon>Eukaryota</taxon>
        <taxon>Fungi</taxon>
        <taxon>Fungi incertae sedis</taxon>
        <taxon>Mucoromycota</taxon>
        <taxon>Glomeromycotina</taxon>
        <taxon>Glomeromycetes</taxon>
        <taxon>Paraglomerales</taxon>
        <taxon>Paraglomeraceae</taxon>
        <taxon>Paraglomus</taxon>
    </lineage>
</organism>
<dbReference type="AlphaFoldDB" id="A0A9N8WGR3"/>
<name>A0A9N8WGR3_9GLOM</name>
<reference evidence="3" key="1">
    <citation type="submission" date="2021-06" db="EMBL/GenBank/DDBJ databases">
        <authorList>
            <person name="Kallberg Y."/>
            <person name="Tangrot J."/>
            <person name="Rosling A."/>
        </authorList>
    </citation>
    <scope>NUCLEOTIDE SEQUENCE</scope>
    <source>
        <strain evidence="3">BR232B</strain>
    </source>
</reference>
<gene>
    <name evidence="3" type="ORF">PBRASI_LOCUS2015</name>
</gene>
<comment type="caution">
    <text evidence="3">The sequence shown here is derived from an EMBL/GenBank/DDBJ whole genome shotgun (WGS) entry which is preliminary data.</text>
</comment>
<dbReference type="EMBL" id="CAJVPI010000146">
    <property type="protein sequence ID" value="CAG8489335.1"/>
    <property type="molecule type" value="Genomic_DNA"/>
</dbReference>
<keyword evidence="2" id="KW-0472">Membrane</keyword>
<keyword evidence="2" id="KW-0812">Transmembrane</keyword>
<evidence type="ECO:0000256" key="1">
    <source>
        <dbReference type="SAM" id="MobiDB-lite"/>
    </source>
</evidence>
<sequence length="387" mass="44088">MRPPRIRKDHWTPLAVVTGFKNKSTPMSVSNLIQDYIAKHPRPPFPTTTSKRVRKIEEQKQIEPTLTALGWAMNEAMHRHYESRENIIKIFWERESLKDIPKLKADIDWPNNIEHSQLILERGRFVKNFELQREVPSELQIEKENKRLEAKAKKRRILYYVEKARQERIARGEDAPRLLRSRGGVYVPYKPPVPRNWIVHYAHKDKYAKGASAYYPAGQVAHPDSPATVEYAASFVDTTPSIENVGVPGVPITKDTTYGKLVLAFGILLSIAVVFAFGFWYHRRRQRRHRFLRLKTNLGTTPRNSVVSTSSAFTVPTSSRALEENNDFLDTDIMSQVDRTSFVGTESHPPTSAGAPAVTTDSGSATRQVSEQRASGIDELRDETQLS</sequence>
<evidence type="ECO:0000256" key="2">
    <source>
        <dbReference type="SAM" id="Phobius"/>
    </source>
</evidence>
<feature type="compositionally biased region" description="Basic and acidic residues" evidence="1">
    <location>
        <begin position="376"/>
        <end position="387"/>
    </location>
</feature>
<keyword evidence="2" id="KW-1133">Transmembrane helix</keyword>
<evidence type="ECO:0000313" key="4">
    <source>
        <dbReference type="Proteomes" id="UP000789739"/>
    </source>
</evidence>
<accession>A0A9N8WGR3</accession>
<feature type="transmembrane region" description="Helical" evidence="2">
    <location>
        <begin position="261"/>
        <end position="281"/>
    </location>
</feature>
<evidence type="ECO:0000313" key="3">
    <source>
        <dbReference type="EMBL" id="CAG8489335.1"/>
    </source>
</evidence>
<keyword evidence="4" id="KW-1185">Reference proteome</keyword>
<protein>
    <submittedName>
        <fullName evidence="3">713_t:CDS:1</fullName>
    </submittedName>
</protein>
<proteinExistence type="predicted"/>
<dbReference type="Proteomes" id="UP000789739">
    <property type="component" value="Unassembled WGS sequence"/>
</dbReference>
<feature type="region of interest" description="Disordered" evidence="1">
    <location>
        <begin position="342"/>
        <end position="387"/>
    </location>
</feature>
<feature type="compositionally biased region" description="Polar residues" evidence="1">
    <location>
        <begin position="359"/>
        <end position="373"/>
    </location>
</feature>
<dbReference type="OrthoDB" id="434092at2759"/>